<keyword evidence="2" id="KW-1185">Reference proteome</keyword>
<sequence length="71" mass="8298">MMYSSFIRQSVLVEGSWTDTRPFSINIKQFRKHTQMDEPDRSNDMNTHKGSKRAIGFSKLFGRMVLSRSLI</sequence>
<gene>
    <name evidence="1" type="primary">Acey_s0168.g185</name>
    <name evidence="1" type="ORF">Y032_0168g185</name>
</gene>
<name>A0A016SW07_9BILA</name>
<proteinExistence type="predicted"/>
<dbReference type="EMBL" id="JARK01001504">
    <property type="protein sequence ID" value="EYB94710.1"/>
    <property type="molecule type" value="Genomic_DNA"/>
</dbReference>
<comment type="caution">
    <text evidence="1">The sequence shown here is derived from an EMBL/GenBank/DDBJ whole genome shotgun (WGS) entry which is preliminary data.</text>
</comment>
<protein>
    <submittedName>
        <fullName evidence="1">Uncharacterized protein</fullName>
    </submittedName>
</protein>
<evidence type="ECO:0000313" key="2">
    <source>
        <dbReference type="Proteomes" id="UP000024635"/>
    </source>
</evidence>
<accession>A0A016SW07</accession>
<dbReference type="Proteomes" id="UP000024635">
    <property type="component" value="Unassembled WGS sequence"/>
</dbReference>
<dbReference type="AlphaFoldDB" id="A0A016SW07"/>
<reference evidence="2" key="1">
    <citation type="journal article" date="2015" name="Nat. Genet.">
        <title>The genome and transcriptome of the zoonotic hookworm Ancylostoma ceylanicum identify infection-specific gene families.</title>
        <authorList>
            <person name="Schwarz E.M."/>
            <person name="Hu Y."/>
            <person name="Antoshechkin I."/>
            <person name="Miller M.M."/>
            <person name="Sternberg P.W."/>
            <person name="Aroian R.V."/>
        </authorList>
    </citation>
    <scope>NUCLEOTIDE SEQUENCE</scope>
    <source>
        <strain evidence="2">HY135</strain>
    </source>
</reference>
<organism evidence="1 2">
    <name type="scientific">Ancylostoma ceylanicum</name>
    <dbReference type="NCBI Taxonomy" id="53326"/>
    <lineage>
        <taxon>Eukaryota</taxon>
        <taxon>Metazoa</taxon>
        <taxon>Ecdysozoa</taxon>
        <taxon>Nematoda</taxon>
        <taxon>Chromadorea</taxon>
        <taxon>Rhabditida</taxon>
        <taxon>Rhabditina</taxon>
        <taxon>Rhabditomorpha</taxon>
        <taxon>Strongyloidea</taxon>
        <taxon>Ancylostomatidae</taxon>
        <taxon>Ancylostomatinae</taxon>
        <taxon>Ancylostoma</taxon>
    </lineage>
</organism>
<evidence type="ECO:0000313" key="1">
    <source>
        <dbReference type="EMBL" id="EYB94710.1"/>
    </source>
</evidence>